<dbReference type="HOGENOM" id="CLU_3079348_0_0_6"/>
<comment type="caution">
    <text evidence="1">The sequence shown here is derived from an EMBL/GenBank/DDBJ whole genome shotgun (WGS) entry which is preliminary data.</text>
</comment>
<organism evidence="1 2">
    <name type="scientific">Edwardsiella tarda ATCC 23685</name>
    <dbReference type="NCBI Taxonomy" id="500638"/>
    <lineage>
        <taxon>Bacteria</taxon>
        <taxon>Pseudomonadati</taxon>
        <taxon>Pseudomonadota</taxon>
        <taxon>Gammaproteobacteria</taxon>
        <taxon>Enterobacterales</taxon>
        <taxon>Hafniaceae</taxon>
        <taxon>Edwardsiella</taxon>
    </lineage>
</organism>
<name>D4F8J9_EDWTA</name>
<evidence type="ECO:0000313" key="1">
    <source>
        <dbReference type="EMBL" id="EFE21912.1"/>
    </source>
</evidence>
<reference evidence="1 2" key="1">
    <citation type="submission" date="2010-02" db="EMBL/GenBank/DDBJ databases">
        <authorList>
            <person name="Weinstock G."/>
            <person name="Sodergren E."/>
            <person name="Clifton S."/>
            <person name="Fulton L."/>
            <person name="Fulton B."/>
            <person name="Courtney L."/>
            <person name="Fronick C."/>
            <person name="Harrison M."/>
            <person name="Strong C."/>
            <person name="Farmer C."/>
            <person name="Delahaunty K."/>
            <person name="Markovic C."/>
            <person name="Hall O."/>
            <person name="Minx P."/>
            <person name="Tomlinson C."/>
            <person name="Mitreva M."/>
            <person name="Nelson J."/>
            <person name="Hou S."/>
            <person name="Wollam A."/>
            <person name="Pepin K.H."/>
            <person name="Johnson M."/>
            <person name="Bhonagiri V."/>
            <person name="Zhang X."/>
            <person name="Suruliraj S."/>
            <person name="Warren W."/>
            <person name="Chinwalla A."/>
            <person name="Mardis E.R."/>
            <person name="Wilson R.K."/>
        </authorList>
    </citation>
    <scope>NUCLEOTIDE SEQUENCE [LARGE SCALE GENOMIC DNA]</scope>
    <source>
        <strain evidence="1 2">ATCC 23685</strain>
    </source>
</reference>
<dbReference type="EMBL" id="ADGK01000260">
    <property type="protein sequence ID" value="EFE21912.1"/>
    <property type="molecule type" value="Genomic_DNA"/>
</dbReference>
<dbReference type="AlphaFoldDB" id="D4F8J9"/>
<dbReference type="Proteomes" id="UP000003692">
    <property type="component" value="Unassembled WGS sequence"/>
</dbReference>
<gene>
    <name evidence="1" type="ORF">EDWATA_03092</name>
</gene>
<sequence>MMPITGGARRLFIYQLIKSSFFYISSKSRTIKKSFFAKQGKMLDFHSANVAC</sequence>
<proteinExistence type="predicted"/>
<evidence type="ECO:0000313" key="2">
    <source>
        <dbReference type="Proteomes" id="UP000003692"/>
    </source>
</evidence>
<protein>
    <submittedName>
        <fullName evidence="1">Uncharacterized protein</fullName>
    </submittedName>
</protein>
<accession>D4F8J9</accession>